<evidence type="ECO:0000256" key="2">
    <source>
        <dbReference type="SAM" id="SignalP"/>
    </source>
</evidence>
<reference evidence="3 4" key="1">
    <citation type="journal article" date="2008" name="Nature">
        <title>The genome of Laccaria bicolor provides insights into mycorrhizal symbiosis.</title>
        <authorList>
            <person name="Martin F."/>
            <person name="Aerts A."/>
            <person name="Ahren D."/>
            <person name="Brun A."/>
            <person name="Danchin E.G.J."/>
            <person name="Duchaussoy F."/>
            <person name="Gibon J."/>
            <person name="Kohler A."/>
            <person name="Lindquist E."/>
            <person name="Pereda V."/>
            <person name="Salamov A."/>
            <person name="Shapiro H.J."/>
            <person name="Wuyts J."/>
            <person name="Blaudez D."/>
            <person name="Buee M."/>
            <person name="Brokstein P."/>
            <person name="Canbaeck B."/>
            <person name="Cohen D."/>
            <person name="Courty P.E."/>
            <person name="Coutinho P.M."/>
            <person name="Delaruelle C."/>
            <person name="Detter J.C."/>
            <person name="Deveau A."/>
            <person name="DiFazio S."/>
            <person name="Duplessis S."/>
            <person name="Fraissinet-Tachet L."/>
            <person name="Lucic E."/>
            <person name="Frey-Klett P."/>
            <person name="Fourrey C."/>
            <person name="Feussner I."/>
            <person name="Gay G."/>
            <person name="Grimwood J."/>
            <person name="Hoegger P.J."/>
            <person name="Jain P."/>
            <person name="Kilaru S."/>
            <person name="Labbe J."/>
            <person name="Lin Y.C."/>
            <person name="Legue V."/>
            <person name="Le Tacon F."/>
            <person name="Marmeisse R."/>
            <person name="Melayah D."/>
            <person name="Montanini B."/>
            <person name="Muratet M."/>
            <person name="Nehls U."/>
            <person name="Niculita-Hirzel H."/>
            <person name="Oudot-Le Secq M.P."/>
            <person name="Peter M."/>
            <person name="Quesneville H."/>
            <person name="Rajashekar B."/>
            <person name="Reich M."/>
            <person name="Rouhier N."/>
            <person name="Schmutz J."/>
            <person name="Yin T."/>
            <person name="Chalot M."/>
            <person name="Henrissat B."/>
            <person name="Kuees U."/>
            <person name="Lucas S."/>
            <person name="Van de Peer Y."/>
            <person name="Podila G.K."/>
            <person name="Polle A."/>
            <person name="Pukkila P.J."/>
            <person name="Richardson P.M."/>
            <person name="Rouze P."/>
            <person name="Sanders I.R."/>
            <person name="Stajich J.E."/>
            <person name="Tunlid A."/>
            <person name="Tuskan G."/>
            <person name="Grigoriev I.V."/>
        </authorList>
    </citation>
    <scope>NUCLEOTIDE SEQUENCE [LARGE SCALE GENOMIC DNA]</scope>
    <source>
        <strain evidence="4">S238N-H82 / ATCC MYA-4686</strain>
    </source>
</reference>
<dbReference type="Proteomes" id="UP000001194">
    <property type="component" value="Unassembled WGS sequence"/>
</dbReference>
<feature type="signal peptide" evidence="2">
    <location>
        <begin position="1"/>
        <end position="34"/>
    </location>
</feature>
<proteinExistence type="predicted"/>
<evidence type="ECO:0000313" key="3">
    <source>
        <dbReference type="EMBL" id="EDR06841.1"/>
    </source>
</evidence>
<dbReference type="EMBL" id="DS547107">
    <property type="protein sequence ID" value="EDR06841.1"/>
    <property type="molecule type" value="Genomic_DNA"/>
</dbReference>
<keyword evidence="4" id="KW-1185">Reference proteome</keyword>
<organism evidence="4">
    <name type="scientific">Laccaria bicolor (strain S238N-H82 / ATCC MYA-4686)</name>
    <name type="common">Bicoloured deceiver</name>
    <name type="synonym">Laccaria laccata var. bicolor</name>
    <dbReference type="NCBI Taxonomy" id="486041"/>
    <lineage>
        <taxon>Eukaryota</taxon>
        <taxon>Fungi</taxon>
        <taxon>Dikarya</taxon>
        <taxon>Basidiomycota</taxon>
        <taxon>Agaricomycotina</taxon>
        <taxon>Agaricomycetes</taxon>
        <taxon>Agaricomycetidae</taxon>
        <taxon>Agaricales</taxon>
        <taxon>Agaricineae</taxon>
        <taxon>Hydnangiaceae</taxon>
        <taxon>Laccaria</taxon>
    </lineage>
</organism>
<protein>
    <submittedName>
        <fullName evidence="3">Predicted protein</fullName>
    </submittedName>
</protein>
<dbReference type="GeneID" id="6078130"/>
<accession>B0DFC6</accession>
<gene>
    <name evidence="3" type="ORF">LACBIDRAFT_328584</name>
</gene>
<dbReference type="HOGENOM" id="CLU_1210009_0_0_1"/>
<dbReference type="RefSeq" id="XP_001882688.1">
    <property type="nucleotide sequence ID" value="XM_001882653.1"/>
</dbReference>
<dbReference type="InParanoid" id="B0DFC6"/>
<keyword evidence="2" id="KW-0732">Signal</keyword>
<feature type="chain" id="PRO_5002749057" evidence="2">
    <location>
        <begin position="35"/>
        <end position="229"/>
    </location>
</feature>
<dbReference type="KEGG" id="lbc:LACBIDRAFT_328584"/>
<evidence type="ECO:0000313" key="4">
    <source>
        <dbReference type="Proteomes" id="UP000001194"/>
    </source>
</evidence>
<feature type="compositionally biased region" description="Basic and acidic residues" evidence="1">
    <location>
        <begin position="96"/>
        <end position="111"/>
    </location>
</feature>
<sequence>MDMWPMNRHTQASALLRHYLSWAVHCGLLWVTEAVDVTSASEGYNLNRYYTHSRGSAARYLLGICMHSLMKTLVTTTVVIGRMSCSGSAGNSELMKSGRREKEDERQKISLDRQGGQARTNTLADCSVALQFNPTMFRLSLGILTYHITNSQMSANLSHLHASPANLSPYFRRWARKRCEYRSLVLNASAVQARDSGAYRPETGDECVTQVVVAKPCTYSIVLAPPQWN</sequence>
<dbReference type="AlphaFoldDB" id="B0DFC6"/>
<feature type="region of interest" description="Disordered" evidence="1">
    <location>
        <begin position="88"/>
        <end position="115"/>
    </location>
</feature>
<evidence type="ECO:0000256" key="1">
    <source>
        <dbReference type="SAM" id="MobiDB-lite"/>
    </source>
</evidence>
<name>B0DFC6_LACBS</name>